<evidence type="ECO:0008006" key="4">
    <source>
        <dbReference type="Google" id="ProtNLM"/>
    </source>
</evidence>
<reference evidence="3" key="1">
    <citation type="submission" date="2014-01" db="EMBL/GenBank/DDBJ databases">
        <title>The Genome Sequence of Anopheles melas CM1001059_A (V2).</title>
        <authorList>
            <consortium name="The Broad Institute Genomics Platform"/>
            <person name="Neafsey D.E."/>
            <person name="Besansky N."/>
            <person name="Howell P."/>
            <person name="Walton C."/>
            <person name="Young S.K."/>
            <person name="Zeng Q."/>
            <person name="Gargeya S."/>
            <person name="Fitzgerald M."/>
            <person name="Haas B."/>
            <person name="Abouelleil A."/>
            <person name="Allen A.W."/>
            <person name="Alvarado L."/>
            <person name="Arachchi H.M."/>
            <person name="Berlin A.M."/>
            <person name="Chapman S.B."/>
            <person name="Gainer-Dewar J."/>
            <person name="Goldberg J."/>
            <person name="Griggs A."/>
            <person name="Gujja S."/>
            <person name="Hansen M."/>
            <person name="Howarth C."/>
            <person name="Imamovic A."/>
            <person name="Ireland A."/>
            <person name="Larimer J."/>
            <person name="McCowan C."/>
            <person name="Murphy C."/>
            <person name="Pearson M."/>
            <person name="Poon T.W."/>
            <person name="Priest M."/>
            <person name="Roberts A."/>
            <person name="Saif S."/>
            <person name="Shea T."/>
            <person name="Sisk P."/>
            <person name="Sykes S."/>
            <person name="Wortman J."/>
            <person name="Nusbaum C."/>
            <person name="Birren B."/>
        </authorList>
    </citation>
    <scope>NUCLEOTIDE SEQUENCE [LARGE SCALE GENOMIC DNA]</scope>
    <source>
        <strain evidence="3">CM1001059</strain>
    </source>
</reference>
<accession>A0A182TQY3</accession>
<evidence type="ECO:0000256" key="1">
    <source>
        <dbReference type="SAM" id="SignalP"/>
    </source>
</evidence>
<protein>
    <recommendedName>
        <fullName evidence="4">Secreted protein</fullName>
    </recommendedName>
</protein>
<dbReference type="EnsemblMetazoa" id="AMEC006744-RA">
    <property type="protein sequence ID" value="AMEC006744-PA"/>
    <property type="gene ID" value="AMEC006744"/>
</dbReference>
<feature type="signal peptide" evidence="1">
    <location>
        <begin position="1"/>
        <end position="27"/>
    </location>
</feature>
<feature type="chain" id="PRO_5008137165" description="Secreted protein" evidence="1">
    <location>
        <begin position="28"/>
        <end position="148"/>
    </location>
</feature>
<dbReference type="VEuPathDB" id="VectorBase:AMEC006744"/>
<reference evidence="2" key="2">
    <citation type="submission" date="2020-05" db="UniProtKB">
        <authorList>
            <consortium name="EnsemblMetazoa"/>
        </authorList>
    </citation>
    <scope>IDENTIFICATION</scope>
    <source>
        <strain evidence="2">CM1001059</strain>
    </source>
</reference>
<keyword evidence="3" id="KW-1185">Reference proteome</keyword>
<keyword evidence="1" id="KW-0732">Signal</keyword>
<proteinExistence type="predicted"/>
<dbReference type="AlphaFoldDB" id="A0A182TQY3"/>
<dbReference type="Proteomes" id="UP000075902">
    <property type="component" value="Unassembled WGS sequence"/>
</dbReference>
<evidence type="ECO:0000313" key="2">
    <source>
        <dbReference type="EnsemblMetazoa" id="AMEC006744-PA"/>
    </source>
</evidence>
<sequence>MANVCWLWKRTVTWAKMFSFVITSVQRAWTTRGGSSDFRNCHRIVLSATFCSIFCLAPSREMADMRPSPSGGMYGSKTPPVQLMWNGRSSQGRGGRMPRSFMRVFISSCDKSSGRSFRFGISILTNFALRNRFHLGSQCLVRRCRTCC</sequence>
<evidence type="ECO:0000313" key="3">
    <source>
        <dbReference type="Proteomes" id="UP000075902"/>
    </source>
</evidence>
<organism evidence="2 3">
    <name type="scientific">Anopheles melas</name>
    <dbReference type="NCBI Taxonomy" id="34690"/>
    <lineage>
        <taxon>Eukaryota</taxon>
        <taxon>Metazoa</taxon>
        <taxon>Ecdysozoa</taxon>
        <taxon>Arthropoda</taxon>
        <taxon>Hexapoda</taxon>
        <taxon>Insecta</taxon>
        <taxon>Pterygota</taxon>
        <taxon>Neoptera</taxon>
        <taxon>Endopterygota</taxon>
        <taxon>Diptera</taxon>
        <taxon>Nematocera</taxon>
        <taxon>Culicoidea</taxon>
        <taxon>Culicidae</taxon>
        <taxon>Anophelinae</taxon>
        <taxon>Anopheles</taxon>
    </lineage>
</organism>
<name>A0A182TQY3_9DIPT</name>